<gene>
    <name evidence="2" type="ORF">HID58_091441</name>
</gene>
<dbReference type="EMBL" id="JAGKQM010002589">
    <property type="protein sequence ID" value="KAH0849224.1"/>
    <property type="molecule type" value="Genomic_DNA"/>
</dbReference>
<keyword evidence="3" id="KW-1185">Reference proteome</keyword>
<proteinExistence type="predicted"/>
<comment type="caution">
    <text evidence="2">The sequence shown here is derived from an EMBL/GenBank/DDBJ whole genome shotgun (WGS) entry which is preliminary data.</text>
</comment>
<feature type="region of interest" description="Disordered" evidence="1">
    <location>
        <begin position="1"/>
        <end position="34"/>
    </location>
</feature>
<dbReference type="Proteomes" id="UP000824890">
    <property type="component" value="Unassembled WGS sequence"/>
</dbReference>
<organism evidence="2 3">
    <name type="scientific">Brassica napus</name>
    <name type="common">Rape</name>
    <dbReference type="NCBI Taxonomy" id="3708"/>
    <lineage>
        <taxon>Eukaryota</taxon>
        <taxon>Viridiplantae</taxon>
        <taxon>Streptophyta</taxon>
        <taxon>Embryophyta</taxon>
        <taxon>Tracheophyta</taxon>
        <taxon>Spermatophyta</taxon>
        <taxon>Magnoliopsida</taxon>
        <taxon>eudicotyledons</taxon>
        <taxon>Gunneridae</taxon>
        <taxon>Pentapetalae</taxon>
        <taxon>rosids</taxon>
        <taxon>malvids</taxon>
        <taxon>Brassicales</taxon>
        <taxon>Brassicaceae</taxon>
        <taxon>Brassiceae</taxon>
        <taxon>Brassica</taxon>
    </lineage>
</organism>
<accession>A0ABQ7X1H0</accession>
<evidence type="ECO:0000313" key="2">
    <source>
        <dbReference type="EMBL" id="KAH0849224.1"/>
    </source>
</evidence>
<evidence type="ECO:0000313" key="3">
    <source>
        <dbReference type="Proteomes" id="UP000824890"/>
    </source>
</evidence>
<evidence type="ECO:0000256" key="1">
    <source>
        <dbReference type="SAM" id="MobiDB-lite"/>
    </source>
</evidence>
<protein>
    <submittedName>
        <fullName evidence="2">Uncharacterized protein</fullName>
    </submittedName>
</protein>
<sequence length="69" mass="7377">MEELDQASVAAECLPSAQPDSSFSEISMRRSKPSPWCPAVLGLLLSREDTSLPAVYATGQSSGQRPPEI</sequence>
<reference evidence="2 3" key="1">
    <citation type="submission" date="2021-05" db="EMBL/GenBank/DDBJ databases">
        <title>Genome Assembly of Synthetic Allotetraploid Brassica napus Reveals Homoeologous Exchanges between Subgenomes.</title>
        <authorList>
            <person name="Davis J.T."/>
        </authorList>
    </citation>
    <scope>NUCLEOTIDE SEQUENCE [LARGE SCALE GENOMIC DNA]</scope>
    <source>
        <strain evidence="3">cv. Da-Ae</strain>
        <tissue evidence="2">Seedling</tissue>
    </source>
</reference>
<name>A0ABQ7X1H0_BRANA</name>